<dbReference type="PANTHER" id="PTHR46312">
    <property type="entry name" value="NACHT DOMAIN-CONTAINING PROTEIN"/>
    <property type="match status" value="1"/>
</dbReference>
<dbReference type="OrthoDB" id="5984292at2759"/>
<dbReference type="PANTHER" id="PTHR46312:SF2">
    <property type="entry name" value="NUCLEOTIDE-BINDING OLIGOMERIZATION DOMAIN-CONTAINING PROTEIN 2-LIKE"/>
    <property type="match status" value="1"/>
</dbReference>
<evidence type="ECO:0000313" key="2">
    <source>
        <dbReference type="Proteomes" id="UP001163046"/>
    </source>
</evidence>
<evidence type="ECO:0000313" key="1">
    <source>
        <dbReference type="EMBL" id="KAJ7381215.1"/>
    </source>
</evidence>
<comment type="caution">
    <text evidence="1">The sequence shown here is derived from an EMBL/GenBank/DDBJ whole genome shotgun (WGS) entry which is preliminary data.</text>
</comment>
<accession>A0A9W9ZGT6</accession>
<proteinExistence type="predicted"/>
<organism evidence="1 2">
    <name type="scientific">Desmophyllum pertusum</name>
    <dbReference type="NCBI Taxonomy" id="174260"/>
    <lineage>
        <taxon>Eukaryota</taxon>
        <taxon>Metazoa</taxon>
        <taxon>Cnidaria</taxon>
        <taxon>Anthozoa</taxon>
        <taxon>Hexacorallia</taxon>
        <taxon>Scleractinia</taxon>
        <taxon>Caryophylliina</taxon>
        <taxon>Caryophylliidae</taxon>
        <taxon>Desmophyllum</taxon>
    </lineage>
</organism>
<name>A0A9W9ZGT6_9CNID</name>
<dbReference type="Proteomes" id="UP001163046">
    <property type="component" value="Unassembled WGS sequence"/>
</dbReference>
<keyword evidence="2" id="KW-1185">Reference proteome</keyword>
<protein>
    <submittedName>
        <fullName evidence="1">Uncharacterized protein</fullName>
    </submittedName>
</protein>
<sequence>MQVEITGFDVSDSKAFMRKMLDDETEVDNLFQFLSTNKMQDLARVPLLTLFFCLLWRKEKEKLIEIVKSKTKLYRAIVRHILQYSHRKHSPIQVCKVNEENYEEILTEIGKVALTGLLKGDLVFEYGQLPEKVRGERSLIVGLFQLSEYVPSLEPMEMVSFIHKSIQEFLAAWYITYRCVPEGNLGGIEEHAPTLEDCEAWENVFQFICGLSDNGAVKVLEHLTSVRISDPTLDLSKIIPDLENETDVPLYDVTAEYRRFKVHSKAKLLSLCFNCTGGFVLVTDQLTELLQQAKLCLKFLTSLSCWRCRSNQTGKVLGGVIRNCKHLKNIEVTKCDDSICDLLEQVVNPSECSLVIGFVHNSFCHLTSAGAVKLARLLARFNNIINLCLDLSDCCASAVDTLFPSITHKTLKKLVLSRISLTPAAAAALGRSLPEMSLLQTLKLIGADGSIVQGEEMETLFGGFNKTFRLYNLIFSGFSGVSCFAPLTKSFRFFPNLRELYLEELNTDEQNLCDLLESLRFIPNLETLRVKGKPLGHAHCCTAEVNTAAGFAHKTLESLGLSEISLTPAVAAVLGRSLPELSSLQILALTGADESTVQGEEMEALFGGFNKTLPLWQRLIFSGFSVRGFLAPLTKSLRFFPNLRALYLDKLNMDEHDLRGLLESFQFIPNLCGLNLSGNPLGRAVTSIVPHVINLPNLHWLVIKQTGSEEDLNHVRETIKQAKPYIRLIWA</sequence>
<gene>
    <name evidence="1" type="ORF">OS493_004816</name>
</gene>
<dbReference type="EMBL" id="MU826351">
    <property type="protein sequence ID" value="KAJ7381215.1"/>
    <property type="molecule type" value="Genomic_DNA"/>
</dbReference>
<dbReference type="Gene3D" id="3.80.10.10">
    <property type="entry name" value="Ribonuclease Inhibitor"/>
    <property type="match status" value="2"/>
</dbReference>
<dbReference type="AlphaFoldDB" id="A0A9W9ZGT6"/>
<dbReference type="InterPro" id="IPR032675">
    <property type="entry name" value="LRR_dom_sf"/>
</dbReference>
<dbReference type="SUPFAM" id="SSF52047">
    <property type="entry name" value="RNI-like"/>
    <property type="match status" value="2"/>
</dbReference>
<reference evidence="1" key="1">
    <citation type="submission" date="2023-01" db="EMBL/GenBank/DDBJ databases">
        <title>Genome assembly of the deep-sea coral Lophelia pertusa.</title>
        <authorList>
            <person name="Herrera S."/>
            <person name="Cordes E."/>
        </authorList>
    </citation>
    <scope>NUCLEOTIDE SEQUENCE</scope>
    <source>
        <strain evidence="1">USNM1676648</strain>
        <tissue evidence="1">Polyp</tissue>
    </source>
</reference>